<evidence type="ECO:0000313" key="3">
    <source>
        <dbReference type="Proteomes" id="UP001059380"/>
    </source>
</evidence>
<accession>A0A9J7BVW9</accession>
<organism evidence="2 3">
    <name type="scientific">Occallatibacter riparius</name>
    <dbReference type="NCBI Taxonomy" id="1002689"/>
    <lineage>
        <taxon>Bacteria</taxon>
        <taxon>Pseudomonadati</taxon>
        <taxon>Acidobacteriota</taxon>
        <taxon>Terriglobia</taxon>
        <taxon>Terriglobales</taxon>
        <taxon>Acidobacteriaceae</taxon>
        <taxon>Occallatibacter</taxon>
    </lineage>
</organism>
<dbReference type="PANTHER" id="PTHR33619:SF3">
    <property type="entry name" value="POLYSACCHARIDE EXPORT PROTEIN GFCE-RELATED"/>
    <property type="match status" value="1"/>
</dbReference>
<dbReference type="Gene3D" id="3.10.560.10">
    <property type="entry name" value="Outer membrane lipoprotein wza domain like"/>
    <property type="match status" value="2"/>
</dbReference>
<dbReference type="InterPro" id="IPR049712">
    <property type="entry name" value="Poly_export"/>
</dbReference>
<dbReference type="GO" id="GO:0015159">
    <property type="term" value="F:polysaccharide transmembrane transporter activity"/>
    <property type="evidence" value="ECO:0007669"/>
    <property type="project" value="InterPro"/>
</dbReference>
<dbReference type="AlphaFoldDB" id="A0A9J7BVW9"/>
<sequence length="305" mass="33477">MNRDTLKTQLIPFDLGRLVLQHDDSQNLALQAGDVVTIFSEADIRLPIAQQSKLIKLEGEFAHAGSYSAQPGETLRQLVQRAGGLTDHAYLYGSEFRRESTRRLQQQRIDDYIRSLDMQMQRSSLAFAASTSQAEAAAGVSARTNQQNLISQLHQMRASGRIVLDFKPDSSGLDHIPDVALENGDTFIVPSRPVNINVIGAVYDQNSFLFNPTRNVSQYLHLAGGPSRSADAKHAFIIRANGEVVAKEATSGMWSNPFPNLLLYPGDSIVVPEKVYKPSALKGVLDWSQVFSQFALGAASLSVLH</sequence>
<keyword evidence="3" id="KW-1185">Reference proteome</keyword>
<dbReference type="EMBL" id="CP093313">
    <property type="protein sequence ID" value="UWZ87019.1"/>
    <property type="molecule type" value="Genomic_DNA"/>
</dbReference>
<dbReference type="Pfam" id="PF10531">
    <property type="entry name" value="SLBB"/>
    <property type="match status" value="1"/>
</dbReference>
<dbReference type="KEGG" id="orp:MOP44_14775"/>
<evidence type="ECO:0000313" key="2">
    <source>
        <dbReference type="EMBL" id="UWZ87019.1"/>
    </source>
</evidence>
<proteinExistence type="predicted"/>
<dbReference type="InterPro" id="IPR019554">
    <property type="entry name" value="Soluble_ligand-bd"/>
</dbReference>
<protein>
    <submittedName>
        <fullName evidence="2">Capsule biosynthesis GfcC family protein</fullName>
    </submittedName>
</protein>
<feature type="domain" description="Soluble ligand binding" evidence="1">
    <location>
        <begin position="59"/>
        <end position="90"/>
    </location>
</feature>
<gene>
    <name evidence="2" type="ORF">MOP44_14775</name>
</gene>
<dbReference type="Proteomes" id="UP001059380">
    <property type="component" value="Chromosome"/>
</dbReference>
<name>A0A9J7BVW9_9BACT</name>
<evidence type="ECO:0000259" key="1">
    <source>
        <dbReference type="Pfam" id="PF10531"/>
    </source>
</evidence>
<reference evidence="2" key="1">
    <citation type="submission" date="2021-04" db="EMBL/GenBank/DDBJ databases">
        <title>Phylogenetic analysis of Acidobacteriaceae.</title>
        <authorList>
            <person name="Qiu L."/>
            <person name="Zhang Q."/>
        </authorList>
    </citation>
    <scope>NUCLEOTIDE SEQUENCE</scope>
    <source>
        <strain evidence="2">DSM 25168</strain>
    </source>
</reference>
<dbReference type="PANTHER" id="PTHR33619">
    <property type="entry name" value="POLYSACCHARIDE EXPORT PROTEIN GFCE-RELATED"/>
    <property type="match status" value="1"/>
</dbReference>